<proteinExistence type="predicted"/>
<dbReference type="EMBL" id="AAUW01000021">
    <property type="protein sequence ID" value="EAV41401.1"/>
    <property type="molecule type" value="Genomic_DNA"/>
</dbReference>
<gene>
    <name evidence="1" type="ORF">SIAM614_01384</name>
</gene>
<evidence type="ECO:0000313" key="1">
    <source>
        <dbReference type="EMBL" id="EAV41401.1"/>
    </source>
</evidence>
<evidence type="ECO:0000313" key="2">
    <source>
        <dbReference type="Proteomes" id="UP000004848"/>
    </source>
</evidence>
<protein>
    <submittedName>
        <fullName evidence="1">Uncharacterized protein</fullName>
    </submittedName>
</protein>
<name>A0P0T7_ROSAI</name>
<comment type="caution">
    <text evidence="1">The sequence shown here is derived from an EMBL/GenBank/DDBJ whole genome shotgun (WGS) entry which is preliminary data.</text>
</comment>
<dbReference type="eggNOG" id="ENOG502ZVBU">
    <property type="taxonomic scope" value="Bacteria"/>
</dbReference>
<sequence>MSLIDRIAIDDTGKTYLKEKIGELRNEELTVCQLRRMLTDAMAKNDPGYWPLRSDSTVKLDLLTSSFRFSLKTLEAKPSVYGALLKQLSRLHEEPRSNSIEHIETLQDVLDVLLATRGAFTDSSDDALLQIIEPSFYENKGLVNAFRDAIASADYPGAVIRAAAIFAQKGDALKRFQEDGAFRSKSTYVRNVLKMVGKVGHDAPERLEAFIENSRLKENLFSIPNPGEARDARFKRTNHVSDALIASADRLSVPAIDLDFEAAKNALDDVMFSPAAGLSDPSMPAGPSYALAVQMRATLAYFQNEKSAQRNILEVTGPSNPAARILVAGSVGVSHDRITDRDTQRAVVNAMLSNVRQGAVGTCSTTAPLIKLRAHNPDRMLRMYTEIATRGCFTDAQKIQTPAVTKVTADGDPLLRSLEATIMTAAIRNEASGIQKAGKRAASAASKMLRPSKMVGFLKRLKNTPKEQVAIATALQSIFEYIYFPDRELVYGTDGVSTHGVYVLAIKGENPPELIETKEDWIDATIRALTADRTINSLKKEFQNEDILRHIVGESKFLELFKNDGRYPWEVKRGQNLVTIFSTLYGGRPKISRVAGKFKGEKDGNGEKRSARATDIVASLLAAPPSSKGQNSVVGVPGHGVTFLSDHPSLRIVKGSTKAELNTSIQSALLGGLSKRLTSQQGEEVADALDAAFNGAYLDTKLMALDRDFCRSGVTLQDFLDYVKGRLRSYAEELGKIETNNMASRGIGEPRWEQLDKSIKDKIIDDNIGYFESVLKTISFKLIQKFSKVKEIVFIDTNWGDDKVRNAWALCVNPGTLKIDLYQIDNPKSQNKPVDSDFLEGEWKLYYRKEKAR</sequence>
<dbReference type="Proteomes" id="UP000004848">
    <property type="component" value="Unassembled WGS sequence"/>
</dbReference>
<dbReference type="AlphaFoldDB" id="A0P0T7"/>
<organism evidence="1 2">
    <name type="scientific">Roseibium aggregatum (strain ATCC 25650 / DSM 13394 / JCM 20685 / NBRC 16684 / NCIMB 2208 / IAM 12614 / B1)</name>
    <name type="common">Stappia aggregata</name>
    <dbReference type="NCBI Taxonomy" id="384765"/>
    <lineage>
        <taxon>Bacteria</taxon>
        <taxon>Pseudomonadati</taxon>
        <taxon>Pseudomonadota</taxon>
        <taxon>Alphaproteobacteria</taxon>
        <taxon>Hyphomicrobiales</taxon>
        <taxon>Stappiaceae</taxon>
        <taxon>Roseibium</taxon>
    </lineage>
</organism>
<accession>A0P0T7</accession>
<reference evidence="1 2" key="1">
    <citation type="submission" date="2006-05" db="EMBL/GenBank/DDBJ databases">
        <authorList>
            <person name="King G."/>
            <person name="Ferriera S."/>
            <person name="Johnson J."/>
            <person name="Kravitz S."/>
            <person name="Beeson K."/>
            <person name="Sutton G."/>
            <person name="Rogers Y.-H."/>
            <person name="Friedman R."/>
            <person name="Frazier M."/>
            <person name="Venter J.C."/>
        </authorList>
    </citation>
    <scope>NUCLEOTIDE SEQUENCE [LARGE SCALE GENOMIC DNA]</scope>
    <source>
        <strain evidence="2">ATCC 25650 / DSM 13394 / JCM 20685 / NBRC 16684 / NCIMB 2208 / IAM 12614 / B1</strain>
    </source>
</reference>